<dbReference type="OrthoDB" id="2953893at2759"/>
<dbReference type="InterPro" id="IPR045339">
    <property type="entry name" value="DUF6534"/>
</dbReference>
<feature type="transmembrane region" description="Helical" evidence="1">
    <location>
        <begin position="20"/>
        <end position="44"/>
    </location>
</feature>
<dbReference type="Pfam" id="PF20152">
    <property type="entry name" value="DUF6534"/>
    <property type="match status" value="1"/>
</dbReference>
<dbReference type="PANTHER" id="PTHR40465">
    <property type="entry name" value="CHROMOSOME 1, WHOLE GENOME SHOTGUN SEQUENCE"/>
    <property type="match status" value="1"/>
</dbReference>
<dbReference type="Proteomes" id="UP000567179">
    <property type="component" value="Unassembled WGS sequence"/>
</dbReference>
<organism evidence="3 4">
    <name type="scientific">Psilocybe cf. subviscida</name>
    <dbReference type="NCBI Taxonomy" id="2480587"/>
    <lineage>
        <taxon>Eukaryota</taxon>
        <taxon>Fungi</taxon>
        <taxon>Dikarya</taxon>
        <taxon>Basidiomycota</taxon>
        <taxon>Agaricomycotina</taxon>
        <taxon>Agaricomycetes</taxon>
        <taxon>Agaricomycetidae</taxon>
        <taxon>Agaricales</taxon>
        <taxon>Agaricineae</taxon>
        <taxon>Strophariaceae</taxon>
        <taxon>Psilocybe</taxon>
    </lineage>
</organism>
<dbReference type="AlphaFoldDB" id="A0A8H5BB14"/>
<name>A0A8H5BB14_9AGAR</name>
<dbReference type="EMBL" id="JAACJJ010000029">
    <property type="protein sequence ID" value="KAF5319546.1"/>
    <property type="molecule type" value="Genomic_DNA"/>
</dbReference>
<feature type="transmembrane region" description="Helical" evidence="1">
    <location>
        <begin position="174"/>
        <end position="195"/>
    </location>
</feature>
<feature type="transmembrane region" description="Helical" evidence="1">
    <location>
        <begin position="65"/>
        <end position="82"/>
    </location>
</feature>
<evidence type="ECO:0000256" key="1">
    <source>
        <dbReference type="SAM" id="Phobius"/>
    </source>
</evidence>
<feature type="transmembrane region" description="Helical" evidence="1">
    <location>
        <begin position="102"/>
        <end position="122"/>
    </location>
</feature>
<protein>
    <recommendedName>
        <fullName evidence="2">DUF6534 domain-containing protein</fullName>
    </recommendedName>
</protein>
<accession>A0A8H5BB14</accession>
<keyword evidence="1" id="KW-0472">Membrane</keyword>
<feature type="transmembrane region" description="Helical" evidence="1">
    <location>
        <begin position="215"/>
        <end position="237"/>
    </location>
</feature>
<keyword evidence="1" id="KW-1133">Transmembrane helix</keyword>
<keyword evidence="1" id="KW-0812">Transmembrane</keyword>
<sequence>MSSNSSMAVNIPADIAATTAPQLIGTLINWLFFGVLSVQTYVYYLNFPDDKIGNKIAGRSYSERFAKPPVTAMTGADMYFWFATGFGNMGHIGNVNITPADIPLLCGIIAGVVQFFFAYRIYTLRRSYLWISVLIVLTSLVQTAGALAVTIRSFKLQEFSRFHENLYFPQSFDVWLIGDTVCDILIAGTMLWIFYVTRKEGNHYSNRILGRLVRLIVETNTLTASMALISFICYVTLPNSPLFVCTTVIMGKLYSNTLLVTFNNRIGLRKGFAKNGYSYEDSAGFRGPFRIGTDSGSNITNTFDINIDTVVEVKV</sequence>
<dbReference type="PANTHER" id="PTHR40465:SF1">
    <property type="entry name" value="DUF6534 DOMAIN-CONTAINING PROTEIN"/>
    <property type="match status" value="1"/>
</dbReference>
<evidence type="ECO:0000259" key="2">
    <source>
        <dbReference type="Pfam" id="PF20152"/>
    </source>
</evidence>
<proteinExistence type="predicted"/>
<feature type="domain" description="DUF6534" evidence="2">
    <location>
        <begin position="180"/>
        <end position="265"/>
    </location>
</feature>
<gene>
    <name evidence="3" type="ORF">D9619_008575</name>
</gene>
<keyword evidence="4" id="KW-1185">Reference proteome</keyword>
<feature type="transmembrane region" description="Helical" evidence="1">
    <location>
        <begin position="129"/>
        <end position="154"/>
    </location>
</feature>
<comment type="caution">
    <text evidence="3">The sequence shown here is derived from an EMBL/GenBank/DDBJ whole genome shotgun (WGS) entry which is preliminary data.</text>
</comment>
<evidence type="ECO:0000313" key="3">
    <source>
        <dbReference type="EMBL" id="KAF5319546.1"/>
    </source>
</evidence>
<evidence type="ECO:0000313" key="4">
    <source>
        <dbReference type="Proteomes" id="UP000567179"/>
    </source>
</evidence>
<reference evidence="3 4" key="1">
    <citation type="journal article" date="2020" name="ISME J.">
        <title>Uncovering the hidden diversity of litter-decomposition mechanisms in mushroom-forming fungi.</title>
        <authorList>
            <person name="Floudas D."/>
            <person name="Bentzer J."/>
            <person name="Ahren D."/>
            <person name="Johansson T."/>
            <person name="Persson P."/>
            <person name="Tunlid A."/>
        </authorList>
    </citation>
    <scope>NUCLEOTIDE SEQUENCE [LARGE SCALE GENOMIC DNA]</scope>
    <source>
        <strain evidence="3 4">CBS 101986</strain>
    </source>
</reference>